<dbReference type="PANTHER" id="PTHR12062:SF10">
    <property type="entry name" value="ALPHA-1,3-MANNOSYL-GLYCOPROTEIN 4-BETA-N-ACETYLGLUCOSAMINYLTRANSFERASE-LIKE PROTEIN MGAT4D"/>
    <property type="match status" value="1"/>
</dbReference>
<evidence type="ECO:0000313" key="7">
    <source>
        <dbReference type="Proteomes" id="UP001217089"/>
    </source>
</evidence>
<dbReference type="Pfam" id="PF23524">
    <property type="entry name" value="MGAT4A_C"/>
    <property type="match status" value="1"/>
</dbReference>
<sequence length="404" mass="46400">MIRREQENSPRYPDASKTEKCSNFVGNNWFLQDNDESYEKLLEKRFAQLQEKLQHAEFVSQQRENDLHVMHSQFNHVVQMLAQNNISNRMATPYGSSDVISEYQSLSNLSQTSLHLPSLFTYLPHIIGKPESLKPKYTLSKNKFSEGNRQPLNYDYVTVIGKEIHQGMRTAAHVFLDQQSSGLGSIWRTKQNLDFSFLMLYARNRGAYYVQLEDDVISKPGYFSIMKTYAERQTGDDWILLEFSTLGFIGTTILMLHRAHVNPPAELKTSLKAYQKFKIQKAYIGEDIFWATSPVKGDFILITFTPPIELDGFLIRSGNTDHPSDKFYNSVADILPSTPLDKEYSSLFNKTDNGFYSVTDFDKNGLANVSLKEPIGKINSIRIRVLATSDFWVLISECFGRWIN</sequence>
<name>A0ABQ9E237_TEGGR</name>
<dbReference type="EMBL" id="JARBDR010000923">
    <property type="protein sequence ID" value="KAJ8297585.1"/>
    <property type="molecule type" value="Genomic_DNA"/>
</dbReference>
<accession>A0ABQ9E237</accession>
<dbReference type="PANTHER" id="PTHR12062">
    <property type="entry name" value="N-ACETYLGLUCOSAMINYLTRANSFERASE VI"/>
    <property type="match status" value="1"/>
</dbReference>
<keyword evidence="2" id="KW-0328">Glycosyltransferase</keyword>
<keyword evidence="7" id="KW-1185">Reference proteome</keyword>
<gene>
    <name evidence="6" type="ORF">KUTeg_024116</name>
</gene>
<evidence type="ECO:0000259" key="5">
    <source>
        <dbReference type="Pfam" id="PF23524"/>
    </source>
</evidence>
<protein>
    <submittedName>
        <fullName evidence="6">Uncharacterized protein</fullName>
    </submittedName>
</protein>
<organism evidence="6 7">
    <name type="scientific">Tegillarca granosa</name>
    <name type="common">Malaysian cockle</name>
    <name type="synonym">Anadara granosa</name>
    <dbReference type="NCBI Taxonomy" id="220873"/>
    <lineage>
        <taxon>Eukaryota</taxon>
        <taxon>Metazoa</taxon>
        <taxon>Spiralia</taxon>
        <taxon>Lophotrochozoa</taxon>
        <taxon>Mollusca</taxon>
        <taxon>Bivalvia</taxon>
        <taxon>Autobranchia</taxon>
        <taxon>Pteriomorphia</taxon>
        <taxon>Arcoida</taxon>
        <taxon>Arcoidea</taxon>
        <taxon>Arcidae</taxon>
        <taxon>Tegillarca</taxon>
    </lineage>
</organism>
<evidence type="ECO:0000256" key="3">
    <source>
        <dbReference type="ARBA" id="ARBA00022679"/>
    </source>
</evidence>
<dbReference type="Pfam" id="PF04666">
    <property type="entry name" value="MGAT4_cons"/>
    <property type="match status" value="1"/>
</dbReference>
<dbReference type="InterPro" id="IPR056576">
    <property type="entry name" value="MGAT4_A/B/C_C"/>
</dbReference>
<keyword evidence="3" id="KW-0808">Transferase</keyword>
<comment type="pathway">
    <text evidence="1">Protein modification; protein glycosylation.</text>
</comment>
<evidence type="ECO:0000313" key="6">
    <source>
        <dbReference type="EMBL" id="KAJ8297585.1"/>
    </source>
</evidence>
<evidence type="ECO:0000256" key="1">
    <source>
        <dbReference type="ARBA" id="ARBA00004922"/>
    </source>
</evidence>
<feature type="domain" description="MGAT4 conserved region" evidence="4">
    <location>
        <begin position="186"/>
        <end position="250"/>
    </location>
</feature>
<feature type="domain" description="MGAT4 A/B/C C-terminal" evidence="5">
    <location>
        <begin position="265"/>
        <end position="397"/>
    </location>
</feature>
<dbReference type="Proteomes" id="UP001217089">
    <property type="component" value="Unassembled WGS sequence"/>
</dbReference>
<proteinExistence type="predicted"/>
<comment type="caution">
    <text evidence="6">The sequence shown here is derived from an EMBL/GenBank/DDBJ whole genome shotgun (WGS) entry which is preliminary data.</text>
</comment>
<dbReference type="InterPro" id="IPR006759">
    <property type="entry name" value="Glyco_transf_54"/>
</dbReference>
<dbReference type="InterPro" id="IPR057279">
    <property type="entry name" value="MGAT4"/>
</dbReference>
<evidence type="ECO:0000256" key="2">
    <source>
        <dbReference type="ARBA" id="ARBA00022676"/>
    </source>
</evidence>
<evidence type="ECO:0000259" key="4">
    <source>
        <dbReference type="Pfam" id="PF04666"/>
    </source>
</evidence>
<reference evidence="6 7" key="1">
    <citation type="submission" date="2022-12" db="EMBL/GenBank/DDBJ databases">
        <title>Chromosome-level genome of Tegillarca granosa.</title>
        <authorList>
            <person name="Kim J."/>
        </authorList>
    </citation>
    <scope>NUCLEOTIDE SEQUENCE [LARGE SCALE GENOMIC DNA]</scope>
    <source>
        <strain evidence="6">Teg-2019</strain>
        <tissue evidence="6">Adductor muscle</tissue>
    </source>
</reference>